<feature type="compositionally biased region" description="Basic and acidic residues" evidence="1">
    <location>
        <begin position="23"/>
        <end position="60"/>
    </location>
</feature>
<dbReference type="EMBL" id="PZDI01000034">
    <property type="protein sequence ID" value="PTH17438.1"/>
    <property type="molecule type" value="Genomic_DNA"/>
</dbReference>
<feature type="compositionally biased region" description="Basic and acidic residues" evidence="1">
    <location>
        <begin position="88"/>
        <end position="103"/>
    </location>
</feature>
<name>A0ABX5IDW8_9STAP</name>
<protein>
    <recommendedName>
        <fullName evidence="4">Staphylococcal protein</fullName>
    </recommendedName>
</protein>
<evidence type="ECO:0000256" key="1">
    <source>
        <dbReference type="SAM" id="MobiDB-lite"/>
    </source>
</evidence>
<comment type="caution">
    <text evidence="2">The sequence shown here is derived from an EMBL/GenBank/DDBJ whole genome shotgun (WGS) entry which is preliminary data.</text>
</comment>
<organism evidence="2 3">
    <name type="scientific">Staphylococcus auricularis</name>
    <dbReference type="NCBI Taxonomy" id="29379"/>
    <lineage>
        <taxon>Bacteria</taxon>
        <taxon>Bacillati</taxon>
        <taxon>Bacillota</taxon>
        <taxon>Bacilli</taxon>
        <taxon>Bacillales</taxon>
        <taxon>Staphylococcaceae</taxon>
        <taxon>Staphylococcus</taxon>
    </lineage>
</organism>
<keyword evidence="3" id="KW-1185">Reference proteome</keyword>
<accession>A0ABX5IDW8</accession>
<dbReference type="Proteomes" id="UP000242694">
    <property type="component" value="Unassembled WGS sequence"/>
</dbReference>
<proteinExistence type="predicted"/>
<feature type="compositionally biased region" description="Acidic residues" evidence="1">
    <location>
        <begin position="61"/>
        <end position="72"/>
    </location>
</feature>
<feature type="region of interest" description="Disordered" evidence="1">
    <location>
        <begin position="21"/>
        <end position="138"/>
    </location>
</feature>
<gene>
    <name evidence="2" type="ORF">BU607_07520</name>
</gene>
<feature type="compositionally biased region" description="Basic and acidic residues" evidence="1">
    <location>
        <begin position="124"/>
        <end position="135"/>
    </location>
</feature>
<dbReference type="RefSeq" id="WP_107392632.1">
    <property type="nucleotide sequence ID" value="NZ_JAHCOE010000001.1"/>
</dbReference>
<sequence>MNIGLIIFIIAIVGSLISTFTNNDHKKRDPSKPKEQPRAESSKPKKSFMERVEETFKELEDWVDEDDDDEDEKTTTRQEPTPSQTRQFEPKRVQAEKVRRIEEAAQPSTSEPPQDAERQQQSQEAKDQALRDELKNTISADISNVRTEYDRAREKQVQQLQKRAEHIINDKYLSERAKRMRLKNLFASQAQKPITADNELRFSDDEVINGVIWSEVLDKPKQLS</sequence>
<evidence type="ECO:0000313" key="3">
    <source>
        <dbReference type="Proteomes" id="UP000242694"/>
    </source>
</evidence>
<feature type="compositionally biased region" description="Polar residues" evidence="1">
    <location>
        <begin position="77"/>
        <end position="87"/>
    </location>
</feature>
<evidence type="ECO:0008006" key="4">
    <source>
        <dbReference type="Google" id="ProtNLM"/>
    </source>
</evidence>
<reference evidence="2 3" key="1">
    <citation type="journal article" date="2016" name="Front. Microbiol.">
        <title>Comprehensive Phylogenetic Analysis of Bovine Non-aureus Staphylococci Species Based on Whole-Genome Sequencing.</title>
        <authorList>
            <person name="Naushad S."/>
            <person name="Barkema H.W."/>
            <person name="Luby C."/>
            <person name="Condas L.A."/>
            <person name="Nobrega D.B."/>
            <person name="Carson D.A."/>
            <person name="De Buck J."/>
        </authorList>
    </citation>
    <scope>NUCLEOTIDE SEQUENCE [LARGE SCALE GENOMIC DNA]</scope>
    <source>
        <strain evidence="2 3">SNUC 993</strain>
    </source>
</reference>
<evidence type="ECO:0000313" key="2">
    <source>
        <dbReference type="EMBL" id="PTH17438.1"/>
    </source>
</evidence>